<dbReference type="PANTHER" id="PTHR12835:SF5">
    <property type="entry name" value="BIOTIN--PROTEIN LIGASE"/>
    <property type="match status" value="1"/>
</dbReference>
<dbReference type="Gene3D" id="3.30.930.10">
    <property type="entry name" value="Bira Bifunctional Protein, Domain 2"/>
    <property type="match status" value="1"/>
</dbReference>
<dbReference type="PROSITE" id="PS51733">
    <property type="entry name" value="BPL_LPL_CATALYTIC"/>
    <property type="match status" value="1"/>
</dbReference>
<dbReference type="Pfam" id="PF03099">
    <property type="entry name" value="BPL_LplA_LipB"/>
    <property type="match status" value="1"/>
</dbReference>
<accession>A0A5D3YEF2</accession>
<dbReference type="InterPro" id="IPR004143">
    <property type="entry name" value="BPL_LPL_catalytic"/>
</dbReference>
<protein>
    <submittedName>
        <fullName evidence="3">BirA family transcriptional regulator, biotin operon repressor / biotin-[acetyl-CoA-carboxylase] ligase</fullName>
    </submittedName>
</protein>
<dbReference type="EMBL" id="VNHY01000005">
    <property type="protein sequence ID" value="TYP91732.1"/>
    <property type="molecule type" value="Genomic_DNA"/>
</dbReference>
<dbReference type="RefSeq" id="WP_170245692.1">
    <property type="nucleotide sequence ID" value="NZ_VNHY01000005.1"/>
</dbReference>
<proteinExistence type="predicted"/>
<name>A0A5D3YEF2_9BACT</name>
<dbReference type="AlphaFoldDB" id="A0A5D3YEF2"/>
<dbReference type="InterPro" id="IPR045864">
    <property type="entry name" value="aa-tRNA-synth_II/BPL/LPL"/>
</dbReference>
<evidence type="ECO:0000313" key="3">
    <source>
        <dbReference type="EMBL" id="TYP91732.1"/>
    </source>
</evidence>
<sequence>MYSTFDQSVYQQELSTQWLGHSFSYFEELESTNSHVKNISAEEVTHGMVCLADDQIKGRGQYERNWESESGENLTFSLVFRPQTTDRFHVLTLACALAIVDYIDELLPNSNVCIKWPNDVMIDQKKVAGLLTETMFSGNTLDRLIIGIGLNVNQKAFSSEVSGKATSIAIEKGQTVERENLLSELLSRIEYNYNLWQRRRQDLLKSINRNIIGYGQWIELIVNGQLLEDTFKMLGINKAGQLVVLGEDGELKSFSYEQIRLVTD</sequence>
<keyword evidence="4" id="KW-1185">Reference proteome</keyword>
<dbReference type="SUPFAM" id="SSF55681">
    <property type="entry name" value="Class II aaRS and biotin synthetases"/>
    <property type="match status" value="1"/>
</dbReference>
<evidence type="ECO:0000313" key="4">
    <source>
        <dbReference type="Proteomes" id="UP000324595"/>
    </source>
</evidence>
<organism evidence="3 4">
    <name type="scientific">Fodinibius salinus</name>
    <dbReference type="NCBI Taxonomy" id="860790"/>
    <lineage>
        <taxon>Bacteria</taxon>
        <taxon>Pseudomonadati</taxon>
        <taxon>Balneolota</taxon>
        <taxon>Balneolia</taxon>
        <taxon>Balneolales</taxon>
        <taxon>Balneolaceae</taxon>
        <taxon>Fodinibius</taxon>
    </lineage>
</organism>
<keyword evidence="1 3" id="KW-0436">Ligase</keyword>
<feature type="domain" description="BPL/LPL catalytic" evidence="2">
    <location>
        <begin position="8"/>
        <end position="197"/>
    </location>
</feature>
<evidence type="ECO:0000259" key="2">
    <source>
        <dbReference type="PROSITE" id="PS51733"/>
    </source>
</evidence>
<dbReference type="InterPro" id="IPR004408">
    <property type="entry name" value="Biotin_CoA_COase_ligase"/>
</dbReference>
<dbReference type="Proteomes" id="UP000324595">
    <property type="component" value="Unassembled WGS sequence"/>
</dbReference>
<gene>
    <name evidence="3" type="ORF">LX73_2558</name>
</gene>
<dbReference type="GO" id="GO:0005737">
    <property type="term" value="C:cytoplasm"/>
    <property type="evidence" value="ECO:0007669"/>
    <property type="project" value="TreeGrafter"/>
</dbReference>
<dbReference type="GO" id="GO:0004077">
    <property type="term" value="F:biotin--[biotin carboxyl-carrier protein] ligase activity"/>
    <property type="evidence" value="ECO:0007669"/>
    <property type="project" value="InterPro"/>
</dbReference>
<evidence type="ECO:0000256" key="1">
    <source>
        <dbReference type="ARBA" id="ARBA00022598"/>
    </source>
</evidence>
<dbReference type="CDD" id="cd16442">
    <property type="entry name" value="BPL"/>
    <property type="match status" value="1"/>
</dbReference>
<dbReference type="NCBIfam" id="TIGR00121">
    <property type="entry name" value="birA_ligase"/>
    <property type="match status" value="1"/>
</dbReference>
<reference evidence="3 4" key="1">
    <citation type="submission" date="2019-07" db="EMBL/GenBank/DDBJ databases">
        <title>Genomic Encyclopedia of Archaeal and Bacterial Type Strains, Phase II (KMG-II): from individual species to whole genera.</title>
        <authorList>
            <person name="Goeker M."/>
        </authorList>
    </citation>
    <scope>NUCLEOTIDE SEQUENCE [LARGE SCALE GENOMIC DNA]</scope>
    <source>
        <strain evidence="3 4">DSM 21935</strain>
    </source>
</reference>
<dbReference type="PANTHER" id="PTHR12835">
    <property type="entry name" value="BIOTIN PROTEIN LIGASE"/>
    <property type="match status" value="1"/>
</dbReference>
<comment type="caution">
    <text evidence="3">The sequence shown here is derived from an EMBL/GenBank/DDBJ whole genome shotgun (WGS) entry which is preliminary data.</text>
</comment>